<evidence type="ECO:0000259" key="5">
    <source>
        <dbReference type="Pfam" id="PF21362"/>
    </source>
</evidence>
<dbReference type="Pfam" id="PF21362">
    <property type="entry name" value="Sina_RING"/>
    <property type="match status" value="1"/>
</dbReference>
<keyword evidence="2" id="KW-0863">Zinc-finger</keyword>
<dbReference type="GO" id="GO:0008270">
    <property type="term" value="F:zinc ion binding"/>
    <property type="evidence" value="ECO:0007669"/>
    <property type="project" value="UniProtKB-KW"/>
</dbReference>
<dbReference type="CDD" id="cd16571">
    <property type="entry name" value="RING-HC_SIAHs"/>
    <property type="match status" value="1"/>
</dbReference>
<dbReference type="InterPro" id="IPR044286">
    <property type="entry name" value="SINL_plant"/>
</dbReference>
<dbReference type="OMA" id="WADHESS"/>
<evidence type="ECO:0000313" key="7">
    <source>
        <dbReference type="Proteomes" id="UP000824469"/>
    </source>
</evidence>
<dbReference type="PANTHER" id="PTHR46632:SF16">
    <property type="entry name" value="E3 UBIQUITIN-PROTEIN LIGASE SINA-LIKE 10"/>
    <property type="match status" value="1"/>
</dbReference>
<proteinExistence type="predicted"/>
<feature type="non-terminal residue" evidence="6">
    <location>
        <position position="134"/>
    </location>
</feature>
<evidence type="ECO:0000313" key="6">
    <source>
        <dbReference type="EMBL" id="KAH9306535.1"/>
    </source>
</evidence>
<organism evidence="6 7">
    <name type="scientific">Taxus chinensis</name>
    <name type="common">Chinese yew</name>
    <name type="synonym">Taxus wallichiana var. chinensis</name>
    <dbReference type="NCBI Taxonomy" id="29808"/>
    <lineage>
        <taxon>Eukaryota</taxon>
        <taxon>Viridiplantae</taxon>
        <taxon>Streptophyta</taxon>
        <taxon>Embryophyta</taxon>
        <taxon>Tracheophyta</taxon>
        <taxon>Spermatophyta</taxon>
        <taxon>Pinopsida</taxon>
        <taxon>Pinidae</taxon>
        <taxon>Conifers II</taxon>
        <taxon>Cupressales</taxon>
        <taxon>Taxaceae</taxon>
        <taxon>Taxus</taxon>
    </lineage>
</organism>
<gene>
    <name evidence="6" type="ORF">KI387_010939</name>
</gene>
<feature type="region of interest" description="Disordered" evidence="4">
    <location>
        <begin position="1"/>
        <end position="40"/>
    </location>
</feature>
<feature type="non-terminal residue" evidence="6">
    <location>
        <position position="1"/>
    </location>
</feature>
<feature type="domain" description="E3 ubiquitin-protein ligase Sina-like RING finger" evidence="5">
    <location>
        <begin position="54"/>
        <end position="89"/>
    </location>
</feature>
<protein>
    <recommendedName>
        <fullName evidence="5">E3 ubiquitin-protein ligase Sina-like RING finger domain-containing protein</fullName>
    </recommendedName>
</protein>
<evidence type="ECO:0000256" key="1">
    <source>
        <dbReference type="ARBA" id="ARBA00022723"/>
    </source>
</evidence>
<comment type="caution">
    <text evidence="6">The sequence shown here is derived from an EMBL/GenBank/DDBJ whole genome shotgun (WGS) entry which is preliminary data.</text>
</comment>
<dbReference type="AlphaFoldDB" id="A0AA38FLV3"/>
<dbReference type="Gene3D" id="3.30.40.10">
    <property type="entry name" value="Zinc/RING finger domain, C3HC4 (zinc finger)"/>
    <property type="match status" value="2"/>
</dbReference>
<dbReference type="PANTHER" id="PTHR46632">
    <property type="entry name" value="E3 UBIQUITIN-PROTEIN LIGASE SINA-LIKE 4"/>
    <property type="match status" value="1"/>
</dbReference>
<dbReference type="Proteomes" id="UP000824469">
    <property type="component" value="Unassembled WGS sequence"/>
</dbReference>
<name>A0AA38FLV3_TAXCH</name>
<keyword evidence="7" id="KW-1185">Reference proteome</keyword>
<keyword evidence="1" id="KW-0479">Metal-binding</keyword>
<dbReference type="EMBL" id="JAHRHJ020000008">
    <property type="protein sequence ID" value="KAH9306535.1"/>
    <property type="molecule type" value="Genomic_DNA"/>
</dbReference>
<dbReference type="InterPro" id="IPR049548">
    <property type="entry name" value="Sina-like_RING"/>
</dbReference>
<evidence type="ECO:0000256" key="3">
    <source>
        <dbReference type="ARBA" id="ARBA00022833"/>
    </source>
</evidence>
<dbReference type="InterPro" id="IPR013083">
    <property type="entry name" value="Znf_RING/FYVE/PHD"/>
</dbReference>
<keyword evidence="3" id="KW-0862">Zinc</keyword>
<reference evidence="6 7" key="1">
    <citation type="journal article" date="2021" name="Nat. Plants">
        <title>The Taxus genome provides insights into paclitaxel biosynthesis.</title>
        <authorList>
            <person name="Xiong X."/>
            <person name="Gou J."/>
            <person name="Liao Q."/>
            <person name="Li Y."/>
            <person name="Zhou Q."/>
            <person name="Bi G."/>
            <person name="Li C."/>
            <person name="Du R."/>
            <person name="Wang X."/>
            <person name="Sun T."/>
            <person name="Guo L."/>
            <person name="Liang H."/>
            <person name="Lu P."/>
            <person name="Wu Y."/>
            <person name="Zhang Z."/>
            <person name="Ro D.K."/>
            <person name="Shang Y."/>
            <person name="Huang S."/>
            <person name="Yan J."/>
        </authorList>
    </citation>
    <scope>NUCLEOTIDE SEQUENCE [LARGE SCALE GENOMIC DNA]</scope>
    <source>
        <strain evidence="6">Ta-2019</strain>
    </source>
</reference>
<evidence type="ECO:0000256" key="2">
    <source>
        <dbReference type="ARBA" id="ARBA00022771"/>
    </source>
</evidence>
<sequence length="134" mass="14863">TTKRPRLSSTADHESFTPISDETEKEEIDKELAGSEADKSIGMAATIDPETLECNICMEPLSPPVFQCSNGHIACSRCCDRLYNKCHSCTKPIGKIRCLAIEKVIESVKVSCKYAYNGCAEMVKFSKRPDHESK</sequence>
<feature type="compositionally biased region" description="Basic and acidic residues" evidence="4">
    <location>
        <begin position="27"/>
        <end position="39"/>
    </location>
</feature>
<evidence type="ECO:0000256" key="4">
    <source>
        <dbReference type="SAM" id="MobiDB-lite"/>
    </source>
</evidence>
<accession>A0AA38FLV3</accession>